<keyword evidence="1" id="KW-0812">Transmembrane</keyword>
<dbReference type="Proteomes" id="UP000051966">
    <property type="component" value="Unassembled WGS sequence"/>
</dbReference>
<dbReference type="STRING" id="1423743.FD41_GL000593"/>
<evidence type="ECO:0000256" key="1">
    <source>
        <dbReference type="SAM" id="Phobius"/>
    </source>
</evidence>
<gene>
    <name evidence="3" type="ORF">FD41_GL000593</name>
    <name evidence="2" type="ORF">JCM14108_1433</name>
</gene>
<dbReference type="PATRIC" id="fig|1423743.5.peg.608"/>
<protein>
    <submittedName>
        <fullName evidence="3">ABC superfamily ATP binding cassette transporter, membrane protein</fullName>
    </submittedName>
</protein>
<feature type="transmembrane region" description="Helical" evidence="1">
    <location>
        <begin position="98"/>
        <end position="118"/>
    </location>
</feature>
<dbReference type="RefSeq" id="WP_035179246.1">
    <property type="nucleotide sequence ID" value="NZ_AZFY01000014.1"/>
</dbReference>
<dbReference type="Pfam" id="PF12730">
    <property type="entry name" value="ABC2_membrane_4"/>
    <property type="match status" value="1"/>
</dbReference>
<feature type="transmembrane region" description="Helical" evidence="1">
    <location>
        <begin position="58"/>
        <end position="77"/>
    </location>
</feature>
<proteinExistence type="predicted"/>
<reference evidence="3 5" key="2">
    <citation type="journal article" date="2015" name="Genome Announc.">
        <title>Expanding the biotechnology potential of lactobacilli through comparative genomics of 213 strains and associated genera.</title>
        <authorList>
            <person name="Sun Z."/>
            <person name="Harris H.M."/>
            <person name="McCann A."/>
            <person name="Guo C."/>
            <person name="Argimon S."/>
            <person name="Zhang W."/>
            <person name="Yang X."/>
            <person name="Jeffery I.B."/>
            <person name="Cooney J.C."/>
            <person name="Kagawa T.F."/>
            <person name="Liu W."/>
            <person name="Song Y."/>
            <person name="Salvetti E."/>
            <person name="Wrobel A."/>
            <person name="Rasinkangas P."/>
            <person name="Parkhill J."/>
            <person name="Rea M.C."/>
            <person name="O'Sullivan O."/>
            <person name="Ritari J."/>
            <person name="Douillard F.P."/>
            <person name="Paul Ross R."/>
            <person name="Yang R."/>
            <person name="Briner A.E."/>
            <person name="Felis G.E."/>
            <person name="de Vos W.M."/>
            <person name="Barrangou R."/>
            <person name="Klaenhammer T.R."/>
            <person name="Caufield P.W."/>
            <person name="Cui Y."/>
            <person name="Zhang H."/>
            <person name="O'Toole P.W."/>
        </authorList>
    </citation>
    <scope>NUCLEOTIDE SEQUENCE [LARGE SCALE GENOMIC DNA]</scope>
    <source>
        <strain evidence="3 5">DSM 18382</strain>
    </source>
</reference>
<name>X0QCZ0_9LACO</name>
<sequence>MNTLLWQESFKLLKKKSTYWVSIMLAGIVLGFALLSRLYPKVFPAKMFFTSSFGATTWVVFVMIAACATSLSMEFQYGTIKEIIYQQYSRSTILISKWLIMLVYSLYLYLMTGIAALLGKLLFVNSKFSLTDIGVYTHHQTVLQQWFTNMGSNFVTLWFVLSLVFLFATLFKTSTTAVTVGIVTFFAFNVVSTLMFQLIAKFNWLKWNPFNFMNYANQVQDSTRDALTKLSDTQLLVGSLSYTALFLGIGFLFFRRRNV</sequence>
<keyword evidence="1" id="KW-1133">Transmembrane helix</keyword>
<organism evidence="2 4">
    <name type="scientific">Lentilactobacillus farraginis DSM 18382 = JCM 14108</name>
    <dbReference type="NCBI Taxonomy" id="1423743"/>
    <lineage>
        <taxon>Bacteria</taxon>
        <taxon>Bacillati</taxon>
        <taxon>Bacillota</taxon>
        <taxon>Bacilli</taxon>
        <taxon>Lactobacillales</taxon>
        <taxon>Lactobacillaceae</taxon>
        <taxon>Lentilactobacillus</taxon>
    </lineage>
</organism>
<dbReference type="EMBL" id="AZFY01000014">
    <property type="protein sequence ID" value="KRM12236.1"/>
    <property type="molecule type" value="Genomic_DNA"/>
</dbReference>
<evidence type="ECO:0000313" key="5">
    <source>
        <dbReference type="Proteomes" id="UP000051966"/>
    </source>
</evidence>
<comment type="caution">
    <text evidence="2">The sequence shown here is derived from an EMBL/GenBank/DDBJ whole genome shotgun (WGS) entry which is preliminary data.</text>
</comment>
<feature type="transmembrane region" description="Helical" evidence="1">
    <location>
        <begin position="154"/>
        <end position="171"/>
    </location>
</feature>
<reference evidence="2" key="1">
    <citation type="journal article" date="2014" name="Genome Announc.">
        <title>Draft Genome Sequences of Two Lactobacillus Strains, L. farraginis JCM 14108T and L. composti JCM 14202T, Isolated from Compost of Distilled Shochu Residue.</title>
        <authorList>
            <person name="Yuki M."/>
            <person name="Oshima K."/>
            <person name="Suda W."/>
            <person name="Kitahara M."/>
            <person name="Kitamura K."/>
            <person name="Iida T."/>
            <person name="Hattori M."/>
            <person name="Ohkuma M."/>
        </authorList>
    </citation>
    <scope>NUCLEOTIDE SEQUENCE [LARGE SCALE GENOMIC DNA]</scope>
    <source>
        <strain evidence="2">JCM 14108</strain>
    </source>
</reference>
<dbReference type="PANTHER" id="PTHR37305:SF1">
    <property type="entry name" value="MEMBRANE PROTEIN"/>
    <property type="match status" value="1"/>
</dbReference>
<dbReference type="PANTHER" id="PTHR37305">
    <property type="entry name" value="INTEGRAL MEMBRANE PROTEIN-RELATED"/>
    <property type="match status" value="1"/>
</dbReference>
<evidence type="ECO:0000313" key="3">
    <source>
        <dbReference type="EMBL" id="KRM12236.1"/>
    </source>
</evidence>
<dbReference type="Proteomes" id="UP000019488">
    <property type="component" value="Unassembled WGS sequence"/>
</dbReference>
<keyword evidence="5" id="KW-1185">Reference proteome</keyword>
<dbReference type="AlphaFoldDB" id="X0QCZ0"/>
<accession>X0QCZ0</accession>
<feature type="transmembrane region" description="Helical" evidence="1">
    <location>
        <begin position="178"/>
        <end position="200"/>
    </location>
</feature>
<dbReference type="EMBL" id="BAKI01000012">
    <property type="protein sequence ID" value="GAF36465.1"/>
    <property type="molecule type" value="Genomic_DNA"/>
</dbReference>
<evidence type="ECO:0000313" key="2">
    <source>
        <dbReference type="EMBL" id="GAF36465.1"/>
    </source>
</evidence>
<keyword evidence="1" id="KW-0472">Membrane</keyword>
<dbReference type="OrthoDB" id="2295852at2"/>
<evidence type="ECO:0000313" key="4">
    <source>
        <dbReference type="Proteomes" id="UP000019488"/>
    </source>
</evidence>
<feature type="transmembrane region" description="Helical" evidence="1">
    <location>
        <begin position="20"/>
        <end position="38"/>
    </location>
</feature>
<feature type="transmembrane region" description="Helical" evidence="1">
    <location>
        <begin position="235"/>
        <end position="254"/>
    </location>
</feature>